<proteinExistence type="predicted"/>
<accession>A0A5B8IF60</accession>
<feature type="transmembrane region" description="Helical" evidence="2">
    <location>
        <begin position="6"/>
        <end position="23"/>
    </location>
</feature>
<evidence type="ECO:0000313" key="3">
    <source>
        <dbReference type="EMBL" id="QDY52018.1"/>
    </source>
</evidence>
<evidence type="ECO:0000256" key="2">
    <source>
        <dbReference type="SAM" id="Phobius"/>
    </source>
</evidence>
<reference evidence="3" key="1">
    <citation type="submission" date="2018-11" db="EMBL/GenBank/DDBJ databases">
        <title>A distinct lineage of giant viruses engineers rhodopsin photosystems in predatory marine eukaryotes.</title>
        <authorList>
            <person name="Needham D.M."/>
            <person name="Yoshizawa S."/>
            <person name="Hosaka T."/>
            <person name="Poirier C."/>
            <person name="Choi C.-J."/>
            <person name="Hehenberger E."/>
            <person name="Irwin N.A.T."/>
            <person name="Wilken S."/>
            <person name="Yung C.-M."/>
            <person name="Bachy C."/>
            <person name="Kurihara R."/>
            <person name="Nakajima Y."/>
            <person name="Kojima K."/>
            <person name="Kimura-Someya T."/>
            <person name="Leonard G."/>
            <person name="Malmstrom R.R."/>
            <person name="Mende D."/>
            <person name="Olson D.K."/>
            <person name="Sudo Y."/>
            <person name="Sudek S."/>
            <person name="Richards T.A."/>
            <person name="DeLong E.F."/>
            <person name="Keeling P.J."/>
            <person name="Santoro A.E."/>
            <person name="Shirouzu M."/>
            <person name="Iwasaki W."/>
            <person name="Worden A.Z."/>
        </authorList>
    </citation>
    <scope>NUCLEOTIDE SEQUENCE</scope>
</reference>
<sequence length="903" mass="106108">MNYFIVAIFILLVILVIYLICYTSKKNEKFSTKIDYLEWKENNDSVTFKNEVSNNYNNIIVSNNNNELYEDYHQINKNKLINELNNLSVLNFIENISNSCEISIEMDLSNKNLKDVIEKDLIIKYQIFDSKNNIKFENYIHSPVKIDNNVYLKINESINLFINNQNHELGFERLINLDLKDGFNQNPENFNLKRQLYLTEGEYNIKIHFISSNTKLLEDIQDIIKITILGNKVETNEELNVITNLGPVESEFNEKIGPIENINYIDNYLGNLFLKEKIYGNEITPLKYRLKIKESLLLIPDEEQVDLGDEIYISKNNNHFNYYSNVLFAIIYIYNVSLKINNKDPIEDEFNDLKIFYKDLLVSPVSTKFIDNPTPEQMREINEKFILNLSLTKEQLKEREDKYKKLYPKIVPKFENIISKTYGEFTNNYLNDIKKMLDHLEKKIDINEKKTLENLNSMEFDFDIEYKYLSIPKFDTEPKLSLLGNISAKQFIKDAVELIKLNVNSIMRSKNINIELLNNNLKSISQFSKKYLETKDDKVKDEKFEEYKTIHRIKEILTNFIYQINNADIETLQELKTLNMENYRFDNNIIIDNIVGNPSFEGFSDIHSLNLKVSELKKKMRNFKNKNLNNTIEKFSNMDFHKHTDSGTIQFDKNFDLDNQEWYEKNKSLVDDFSYLDGDNKNDLINSLNKMEKSILSSNDTIKSVVNVYASFDPNKMNNSIEESIEMEENDLNRSRSFGDVLKYQNREKEQEEKIKRLNTKISDLENIQNKIYDLNSNNYKSIKSLGDGQILGIQNKGENEYTIYANNGCVGIDSSENVKMVSCGSGKRFNLHNISNEEEYSKLIKNKELENSDEIKYPFQVLKPTDIENKCLNMRGNTISIQECENSKNQRWEAFQKESKCN</sequence>
<keyword evidence="1" id="KW-0175">Coiled coil</keyword>
<keyword evidence="2" id="KW-0472">Membrane</keyword>
<keyword evidence="2" id="KW-1133">Transmembrane helix</keyword>
<protein>
    <submittedName>
        <fullName evidence="3">Uncharacterized protein</fullName>
    </submittedName>
</protein>
<keyword evidence="2" id="KW-0812">Transmembrane</keyword>
<dbReference type="PROSITE" id="PS50231">
    <property type="entry name" value="RICIN_B_LECTIN"/>
    <property type="match status" value="1"/>
</dbReference>
<organism evidence="3">
    <name type="scientific">Mimiviridae sp. ChoanoV1</name>
    <dbReference type="NCBI Taxonomy" id="2596887"/>
    <lineage>
        <taxon>Viruses</taxon>
        <taxon>Varidnaviria</taxon>
        <taxon>Bamfordvirae</taxon>
        <taxon>Nucleocytoviricota</taxon>
        <taxon>Megaviricetes</taxon>
        <taxon>Imitervirales</taxon>
        <taxon>Schizomimiviridae</taxon>
    </lineage>
</organism>
<feature type="coiled-coil region" evidence="1">
    <location>
        <begin position="741"/>
        <end position="768"/>
    </location>
</feature>
<name>A0A5B8IF60_9VIRU</name>
<evidence type="ECO:0000256" key="1">
    <source>
        <dbReference type="SAM" id="Coils"/>
    </source>
</evidence>
<gene>
    <name evidence="3" type="ORF">2_90</name>
</gene>
<dbReference type="EMBL" id="MK250086">
    <property type="protein sequence ID" value="QDY52018.1"/>
    <property type="molecule type" value="Genomic_DNA"/>
</dbReference>